<evidence type="ECO:0000313" key="2">
    <source>
        <dbReference type="Proteomes" id="UP000294958"/>
    </source>
</evidence>
<evidence type="ECO:0000313" key="1">
    <source>
        <dbReference type="EMBL" id="TDR34338.1"/>
    </source>
</evidence>
<protein>
    <submittedName>
        <fullName evidence="1">Uncharacterized protein</fullName>
    </submittedName>
</protein>
<accession>A0A4R6YEG3</accession>
<dbReference type="EMBL" id="SNZF01000015">
    <property type="protein sequence ID" value="TDR34338.1"/>
    <property type="molecule type" value="Genomic_DNA"/>
</dbReference>
<dbReference type="OrthoDB" id="7366738at2"/>
<name>A0A4R6YEG3_9HYPH</name>
<dbReference type="Proteomes" id="UP000294958">
    <property type="component" value="Unassembled WGS sequence"/>
</dbReference>
<sequence>MAISNYTQLQQAVGDWMARADVLGNAADFISLAEARLNRELNPVEVDAALTGSVGSRSINISTLPMVEPIALFILLAGGEAQMLDRAAGTFTFSDSSGRPSIWSIDGSDIVFNRPCDQAYPFRLRYKQKFALSDQVPTNWLLMEHPDVYLAASVMWGGVFVQDGGYAASFKTLLDETIPSIRSAIAQKKRGVLTVDPALQSAGRYDDWYFA</sequence>
<dbReference type="InterPro" id="IPR056209">
    <property type="entry name" value="SU10_adaptor"/>
</dbReference>
<keyword evidence="2" id="KW-1185">Reference proteome</keyword>
<comment type="caution">
    <text evidence="1">The sequence shown here is derived from an EMBL/GenBank/DDBJ whole genome shotgun (WGS) entry which is preliminary data.</text>
</comment>
<gene>
    <name evidence="1" type="ORF">DES43_115108</name>
</gene>
<dbReference type="Pfam" id="PF24175">
    <property type="entry name" value="SU10_adaptor"/>
    <property type="match status" value="1"/>
</dbReference>
<organism evidence="1 2">
    <name type="scientific">Aquamicrobium defluvii</name>
    <dbReference type="NCBI Taxonomy" id="69279"/>
    <lineage>
        <taxon>Bacteria</taxon>
        <taxon>Pseudomonadati</taxon>
        <taxon>Pseudomonadota</taxon>
        <taxon>Alphaproteobacteria</taxon>
        <taxon>Hyphomicrobiales</taxon>
        <taxon>Phyllobacteriaceae</taxon>
        <taxon>Aquamicrobium</taxon>
    </lineage>
</organism>
<dbReference type="AlphaFoldDB" id="A0A4R6YEG3"/>
<reference evidence="1 2" key="1">
    <citation type="submission" date="2019-03" db="EMBL/GenBank/DDBJ databases">
        <title>Genomic Encyclopedia of Type Strains, Phase IV (KMG-IV): sequencing the most valuable type-strain genomes for metagenomic binning, comparative biology and taxonomic classification.</title>
        <authorList>
            <person name="Goeker M."/>
        </authorList>
    </citation>
    <scope>NUCLEOTIDE SEQUENCE [LARGE SCALE GENOMIC DNA]</scope>
    <source>
        <strain evidence="1 2">DSM 11603</strain>
    </source>
</reference>
<proteinExistence type="predicted"/>
<dbReference type="RefSeq" id="WP_133675489.1">
    <property type="nucleotide sequence ID" value="NZ_SNZF01000015.1"/>
</dbReference>